<protein>
    <recommendedName>
        <fullName evidence="8">Ribosomal RNA-processing protein 17</fullName>
    </recommendedName>
</protein>
<keyword evidence="4" id="KW-0539">Nucleus</keyword>
<evidence type="ECO:0000313" key="6">
    <source>
        <dbReference type="EMBL" id="KAK7757245.1"/>
    </source>
</evidence>
<keyword evidence="3" id="KW-0175">Coiled coil</keyword>
<dbReference type="InterPro" id="IPR019186">
    <property type="entry name" value="Nucleolar_protein_12"/>
</dbReference>
<organism evidence="6 7">
    <name type="scientific">Diatrype stigma</name>
    <dbReference type="NCBI Taxonomy" id="117547"/>
    <lineage>
        <taxon>Eukaryota</taxon>
        <taxon>Fungi</taxon>
        <taxon>Dikarya</taxon>
        <taxon>Ascomycota</taxon>
        <taxon>Pezizomycotina</taxon>
        <taxon>Sordariomycetes</taxon>
        <taxon>Xylariomycetidae</taxon>
        <taxon>Xylariales</taxon>
        <taxon>Diatrypaceae</taxon>
        <taxon>Diatrype</taxon>
    </lineage>
</organism>
<feature type="compositionally biased region" description="Basic and acidic residues" evidence="5">
    <location>
        <begin position="203"/>
        <end position="217"/>
    </location>
</feature>
<accession>A0AAN9UX95</accession>
<dbReference type="PANTHER" id="PTHR14577:SF0">
    <property type="entry name" value="NUCLEOLAR PROTEIN 12"/>
    <property type="match status" value="1"/>
</dbReference>
<evidence type="ECO:0000256" key="1">
    <source>
        <dbReference type="ARBA" id="ARBA00004604"/>
    </source>
</evidence>
<keyword evidence="7" id="KW-1185">Reference proteome</keyword>
<feature type="compositionally biased region" description="Polar residues" evidence="5">
    <location>
        <begin position="147"/>
        <end position="156"/>
    </location>
</feature>
<evidence type="ECO:0000256" key="2">
    <source>
        <dbReference type="ARBA" id="ARBA00007175"/>
    </source>
</evidence>
<comment type="subcellular location">
    <subcellularLocation>
        <location evidence="1">Nucleus</location>
        <location evidence="1">Nucleolus</location>
    </subcellularLocation>
</comment>
<dbReference type="EMBL" id="JAKJXP020000003">
    <property type="protein sequence ID" value="KAK7757245.1"/>
    <property type="molecule type" value="Genomic_DNA"/>
</dbReference>
<feature type="compositionally biased region" description="Basic residues" evidence="5">
    <location>
        <begin position="218"/>
        <end position="231"/>
    </location>
</feature>
<feature type="compositionally biased region" description="Basic residues" evidence="5">
    <location>
        <begin position="1"/>
        <end position="10"/>
    </location>
</feature>
<dbReference type="GO" id="GO:0005730">
    <property type="term" value="C:nucleolus"/>
    <property type="evidence" value="ECO:0007669"/>
    <property type="project" value="UniProtKB-SubCell"/>
</dbReference>
<feature type="compositionally biased region" description="Acidic residues" evidence="5">
    <location>
        <begin position="132"/>
        <end position="142"/>
    </location>
</feature>
<dbReference type="Pfam" id="PF09805">
    <property type="entry name" value="Nop25"/>
    <property type="match status" value="1"/>
</dbReference>
<comment type="similarity">
    <text evidence="2">Belongs to the RRP17 family.</text>
</comment>
<gene>
    <name evidence="6" type="ORF">SLS62_000794</name>
</gene>
<dbReference type="PANTHER" id="PTHR14577">
    <property type="entry name" value="NUCLEOLAR PROTEIN 12"/>
    <property type="match status" value="1"/>
</dbReference>
<comment type="caution">
    <text evidence="6">The sequence shown here is derived from an EMBL/GenBank/DDBJ whole genome shotgun (WGS) entry which is preliminary data.</text>
</comment>
<sequence>MFFARPRAKKNALVPPPKKRKASHAIEEIKFDPDARNEYLTGFHKRKVQRTKRAQEEAAKRARQDKIDIRKQVREERKKEIEEHVQNVTAILKEAERAGYIDEEEDILGDRDADEGGGEWGGFEDVPAAADEPLDHEEEYIDEDRFTTVTVESVNVSRDGLIKPEEEKETDDDEAEGNANHNNEATSAGKDKNRLPKKKKPKFRYETKMERQHEQRKQTARKRKKAAAATA</sequence>
<name>A0AAN9UX95_9PEZI</name>
<feature type="region of interest" description="Disordered" evidence="5">
    <location>
        <begin position="103"/>
        <end position="231"/>
    </location>
</feature>
<proteinExistence type="inferred from homology"/>
<feature type="region of interest" description="Disordered" evidence="5">
    <location>
        <begin position="44"/>
        <end position="71"/>
    </location>
</feature>
<feature type="compositionally biased region" description="Acidic residues" evidence="5">
    <location>
        <begin position="167"/>
        <end position="176"/>
    </location>
</feature>
<evidence type="ECO:0000256" key="4">
    <source>
        <dbReference type="ARBA" id="ARBA00023242"/>
    </source>
</evidence>
<dbReference type="Proteomes" id="UP001320420">
    <property type="component" value="Unassembled WGS sequence"/>
</dbReference>
<feature type="region of interest" description="Disordered" evidence="5">
    <location>
        <begin position="1"/>
        <end position="21"/>
    </location>
</feature>
<evidence type="ECO:0000313" key="7">
    <source>
        <dbReference type="Proteomes" id="UP001320420"/>
    </source>
</evidence>
<evidence type="ECO:0000256" key="5">
    <source>
        <dbReference type="SAM" id="MobiDB-lite"/>
    </source>
</evidence>
<evidence type="ECO:0000256" key="3">
    <source>
        <dbReference type="ARBA" id="ARBA00023054"/>
    </source>
</evidence>
<dbReference type="AlphaFoldDB" id="A0AAN9UX95"/>
<feature type="compositionally biased region" description="Acidic residues" evidence="5">
    <location>
        <begin position="103"/>
        <end position="117"/>
    </location>
</feature>
<evidence type="ECO:0008006" key="8">
    <source>
        <dbReference type="Google" id="ProtNLM"/>
    </source>
</evidence>
<dbReference type="GO" id="GO:0019843">
    <property type="term" value="F:rRNA binding"/>
    <property type="evidence" value="ECO:0007669"/>
    <property type="project" value="TreeGrafter"/>
</dbReference>
<reference evidence="6 7" key="1">
    <citation type="submission" date="2024-02" db="EMBL/GenBank/DDBJ databases">
        <title>De novo assembly and annotation of 12 fungi associated with fruit tree decline syndrome in Ontario, Canada.</title>
        <authorList>
            <person name="Sulman M."/>
            <person name="Ellouze W."/>
            <person name="Ilyukhin E."/>
        </authorList>
    </citation>
    <scope>NUCLEOTIDE SEQUENCE [LARGE SCALE GENOMIC DNA]</scope>
    <source>
        <strain evidence="6 7">M11/M66-122</strain>
    </source>
</reference>
<feature type="compositionally biased region" description="Basic and acidic residues" evidence="5">
    <location>
        <begin position="53"/>
        <end position="71"/>
    </location>
</feature>